<protein>
    <submittedName>
        <fullName evidence="5">Phosphatidylinositol 3,4,5-trisphosphate 3-phosphatase and dual-specificity protein phosphatase PTEN</fullName>
    </submittedName>
</protein>
<dbReference type="AlphaFoldDB" id="A0A0A9XYQ8"/>
<dbReference type="EMBL" id="GBHO01019611">
    <property type="protein sequence ID" value="JAG23993.1"/>
    <property type="molecule type" value="Transcribed_RNA"/>
</dbReference>
<reference evidence="5" key="1">
    <citation type="journal article" date="2014" name="PLoS ONE">
        <title>Transcriptome-Based Identification of ABC Transporters in the Western Tarnished Plant Bug Lygus hesperus.</title>
        <authorList>
            <person name="Hull J.J."/>
            <person name="Chaney K."/>
            <person name="Geib S.M."/>
            <person name="Fabrick J.A."/>
            <person name="Brent C.S."/>
            <person name="Walsh D."/>
            <person name="Lavine L.C."/>
        </authorList>
    </citation>
    <scope>NUCLEOTIDE SEQUENCE</scope>
</reference>
<evidence type="ECO:0000259" key="2">
    <source>
        <dbReference type="PROSITE" id="PS50056"/>
    </source>
</evidence>
<name>A0A0A9XYQ8_LYGHE</name>
<dbReference type="SUPFAM" id="SSF49562">
    <property type="entry name" value="C2 domain (Calcium/lipid-binding domain, CaLB)"/>
    <property type="match status" value="1"/>
</dbReference>
<organism evidence="5">
    <name type="scientific">Lygus hesperus</name>
    <name type="common">Western plant bug</name>
    <dbReference type="NCBI Taxonomy" id="30085"/>
    <lineage>
        <taxon>Eukaryota</taxon>
        <taxon>Metazoa</taxon>
        <taxon>Ecdysozoa</taxon>
        <taxon>Arthropoda</taxon>
        <taxon>Hexapoda</taxon>
        <taxon>Insecta</taxon>
        <taxon>Pterygota</taxon>
        <taxon>Neoptera</taxon>
        <taxon>Paraneoptera</taxon>
        <taxon>Hemiptera</taxon>
        <taxon>Heteroptera</taxon>
        <taxon>Panheteroptera</taxon>
        <taxon>Cimicomorpha</taxon>
        <taxon>Miridae</taxon>
        <taxon>Mirini</taxon>
        <taxon>Lygus</taxon>
    </lineage>
</organism>
<dbReference type="InterPro" id="IPR051281">
    <property type="entry name" value="Dual-spec_lipid-protein_phosph"/>
</dbReference>
<dbReference type="InterPro" id="IPR057023">
    <property type="entry name" value="PTP-SAK"/>
</dbReference>
<dbReference type="SMART" id="SM01326">
    <property type="entry name" value="PTEN_C2"/>
    <property type="match status" value="1"/>
</dbReference>
<dbReference type="InterPro" id="IPR016130">
    <property type="entry name" value="Tyr_Pase_AS"/>
</dbReference>
<feature type="domain" description="Phosphatase tensin-type" evidence="3">
    <location>
        <begin position="1"/>
        <end position="72"/>
    </location>
</feature>
<dbReference type="Pfam" id="PF22784">
    <property type="entry name" value="PTP-SAK"/>
    <property type="match status" value="1"/>
</dbReference>
<dbReference type="SUPFAM" id="SSF52799">
    <property type="entry name" value="(Phosphotyrosine protein) phosphatases II"/>
    <property type="match status" value="1"/>
</dbReference>
<dbReference type="InterPro" id="IPR029021">
    <property type="entry name" value="Prot-tyrosine_phosphatase-like"/>
</dbReference>
<evidence type="ECO:0000313" key="5">
    <source>
        <dbReference type="EMBL" id="JAG23993.1"/>
    </source>
</evidence>
<dbReference type="InterPro" id="IPR014020">
    <property type="entry name" value="Tensin_C2-dom"/>
</dbReference>
<dbReference type="PANTHER" id="PTHR12305">
    <property type="entry name" value="PHOSPHATASE WITH HOMOLOGY TO TENSIN"/>
    <property type="match status" value="1"/>
</dbReference>
<accession>A0A0A9XYQ8</accession>
<proteinExistence type="predicted"/>
<keyword evidence="1" id="KW-0378">Hydrolase</keyword>
<reference evidence="5" key="2">
    <citation type="submission" date="2014-07" db="EMBL/GenBank/DDBJ databases">
        <authorList>
            <person name="Hull J."/>
        </authorList>
    </citation>
    <scope>NUCLEOTIDE SEQUENCE</scope>
</reference>
<feature type="domain" description="Tyrosine specific protein phosphatases" evidence="2">
    <location>
        <begin position="1"/>
        <end position="60"/>
    </location>
</feature>
<evidence type="ECO:0000256" key="1">
    <source>
        <dbReference type="ARBA" id="ARBA00022801"/>
    </source>
</evidence>
<dbReference type="GO" id="GO:0005829">
    <property type="term" value="C:cytosol"/>
    <property type="evidence" value="ECO:0007669"/>
    <property type="project" value="TreeGrafter"/>
</dbReference>
<dbReference type="Gene3D" id="2.60.40.1110">
    <property type="match status" value="1"/>
</dbReference>
<evidence type="ECO:0000259" key="4">
    <source>
        <dbReference type="PROSITE" id="PS51182"/>
    </source>
</evidence>
<dbReference type="PROSITE" id="PS50056">
    <property type="entry name" value="TYR_PHOSPHATASE_2"/>
    <property type="match status" value="1"/>
</dbReference>
<dbReference type="PROSITE" id="PS00383">
    <property type="entry name" value="TYR_PHOSPHATASE_1"/>
    <property type="match status" value="1"/>
</dbReference>
<dbReference type="Gene3D" id="3.90.190.10">
    <property type="entry name" value="Protein tyrosine phosphatase superfamily"/>
    <property type="match status" value="1"/>
</dbReference>
<dbReference type="InterPro" id="IPR029023">
    <property type="entry name" value="Tensin_phosphatase"/>
</dbReference>
<gene>
    <name evidence="5" type="primary">pten</name>
    <name evidence="5" type="ORF">CM83_8535</name>
</gene>
<dbReference type="PROSITE" id="PS51182">
    <property type="entry name" value="C2_TENSIN"/>
    <property type="match status" value="1"/>
</dbReference>
<dbReference type="InterPro" id="IPR035892">
    <property type="entry name" value="C2_domain_sf"/>
</dbReference>
<dbReference type="Pfam" id="PF10409">
    <property type="entry name" value="PTEN_C2"/>
    <property type="match status" value="1"/>
</dbReference>
<dbReference type="GO" id="GO:0016314">
    <property type="term" value="F:phosphatidylinositol-3,4,5-trisphosphate 3-phosphatase activity"/>
    <property type="evidence" value="ECO:0007669"/>
    <property type="project" value="TreeGrafter"/>
</dbReference>
<dbReference type="PROSITE" id="PS51181">
    <property type="entry name" value="PPASE_TENSIN"/>
    <property type="match status" value="1"/>
</dbReference>
<evidence type="ECO:0000259" key="3">
    <source>
        <dbReference type="PROSITE" id="PS51181"/>
    </source>
</evidence>
<sequence>MEHAQNVISVHCKAGKGRTGTMIACLLVYLGYGTASQCLEYFGKRRTRNAEGVTIPSQIRYVHYFDQYCRLRHQGKNGPAPRTLFLRNITIINIGKVYSSADIHFTITQPSYLSDIDWNYTVPTREISSKRHQLDRHYDRDTGQITWDMSRKLLQMNEDIRFEFSSHTSFGKEKLFQFWINTRFVPLQCNEENKLYTVLTKKELDKATKDCKHNKKYPADLRVMLTFDNVATVTLDSWNNLPQSKGRLSQSISNPFNSS</sequence>
<feature type="domain" description="C2 tensin-type" evidence="4">
    <location>
        <begin position="81"/>
        <end position="230"/>
    </location>
</feature>
<dbReference type="InterPro" id="IPR000387">
    <property type="entry name" value="Tyr_Pase_dom"/>
</dbReference>